<dbReference type="EMBL" id="AP021874">
    <property type="protein sequence ID" value="BBO68290.1"/>
    <property type="molecule type" value="Genomic_DNA"/>
</dbReference>
<comment type="similarity">
    <text evidence="1 3">Belongs to the short-chain dehydrogenases/reductases (SDR) family.</text>
</comment>
<evidence type="ECO:0000256" key="3">
    <source>
        <dbReference type="RuleBase" id="RU000363"/>
    </source>
</evidence>
<dbReference type="PANTHER" id="PTHR45024:SF2">
    <property type="entry name" value="SCP2 DOMAIN-CONTAINING PROTEIN"/>
    <property type="match status" value="1"/>
</dbReference>
<evidence type="ECO:0008006" key="7">
    <source>
        <dbReference type="Google" id="ProtNLM"/>
    </source>
</evidence>
<evidence type="ECO:0000313" key="6">
    <source>
        <dbReference type="Proteomes" id="UP000427906"/>
    </source>
</evidence>
<feature type="region of interest" description="Disordered" evidence="4">
    <location>
        <begin position="198"/>
        <end position="234"/>
    </location>
</feature>
<dbReference type="AlphaFoldDB" id="A0A5K7YJG4"/>
<proteinExistence type="inferred from homology"/>
<reference evidence="5 6" key="1">
    <citation type="submission" date="2019-11" db="EMBL/GenBank/DDBJ databases">
        <title>Comparative genomics of hydrocarbon-degrading Desulfosarcina strains.</title>
        <authorList>
            <person name="Watanabe M."/>
            <person name="Kojima H."/>
            <person name="Fukui M."/>
        </authorList>
    </citation>
    <scope>NUCLEOTIDE SEQUENCE [LARGE SCALE GENOMIC DNA]</scope>
    <source>
        <strain evidence="5 6">PL12</strain>
    </source>
</reference>
<dbReference type="Pfam" id="PF00106">
    <property type="entry name" value="adh_short"/>
    <property type="match status" value="1"/>
</dbReference>
<dbReference type="Proteomes" id="UP000427906">
    <property type="component" value="Chromosome"/>
</dbReference>
<gene>
    <name evidence="5" type="ORF">DSCA_22200</name>
</gene>
<evidence type="ECO:0000313" key="5">
    <source>
        <dbReference type="EMBL" id="BBO68290.1"/>
    </source>
</evidence>
<sequence>MVAEIRAAGGQAVANYDSVASADGGGNIIRTALDAFGRVDILINNAGILRDKSFAKMPPEAWQAVLDVHLNGAYHVTRPAFAAMKERGYGRIIMTTSAAGLYGNFGQANYAAAKMGLVGLMNTLKLEGQKYGIMVNTVAPLAASRLTEDVMPPDPFDRSKPEFVAPLVLFLCSDSCNRTGAIFNTGMGFVNRAAATGRWPSGTGPARSPGGARQRPPAPSRSATRTSSGLSQAN</sequence>
<keyword evidence="6" id="KW-1185">Reference proteome</keyword>
<feature type="compositionally biased region" description="Polar residues" evidence="4">
    <location>
        <begin position="221"/>
        <end position="234"/>
    </location>
</feature>
<evidence type="ECO:0000256" key="1">
    <source>
        <dbReference type="ARBA" id="ARBA00006484"/>
    </source>
</evidence>
<dbReference type="InterPro" id="IPR051687">
    <property type="entry name" value="Peroxisomal_Beta-Oxidation"/>
</dbReference>
<protein>
    <recommendedName>
        <fullName evidence="7">3-oxoacyl-ACP reductase</fullName>
    </recommendedName>
</protein>
<accession>A0A5K7YJG4</accession>
<dbReference type="PRINTS" id="PR00080">
    <property type="entry name" value="SDRFAMILY"/>
</dbReference>
<dbReference type="SUPFAM" id="SSF51735">
    <property type="entry name" value="NAD(P)-binding Rossmann-fold domains"/>
    <property type="match status" value="1"/>
</dbReference>
<evidence type="ECO:0000256" key="4">
    <source>
        <dbReference type="SAM" id="MobiDB-lite"/>
    </source>
</evidence>
<dbReference type="GO" id="GO:0016491">
    <property type="term" value="F:oxidoreductase activity"/>
    <property type="evidence" value="ECO:0007669"/>
    <property type="project" value="UniProtKB-KW"/>
</dbReference>
<dbReference type="PANTHER" id="PTHR45024">
    <property type="entry name" value="DEHYDROGENASES, SHORT CHAIN"/>
    <property type="match status" value="1"/>
</dbReference>
<dbReference type="Gene3D" id="3.40.50.720">
    <property type="entry name" value="NAD(P)-binding Rossmann-like Domain"/>
    <property type="match status" value="1"/>
</dbReference>
<organism evidence="5 6">
    <name type="scientific">Desulfosarcina alkanivorans</name>
    <dbReference type="NCBI Taxonomy" id="571177"/>
    <lineage>
        <taxon>Bacteria</taxon>
        <taxon>Pseudomonadati</taxon>
        <taxon>Thermodesulfobacteriota</taxon>
        <taxon>Desulfobacteria</taxon>
        <taxon>Desulfobacterales</taxon>
        <taxon>Desulfosarcinaceae</taxon>
        <taxon>Desulfosarcina</taxon>
    </lineage>
</organism>
<dbReference type="InterPro" id="IPR036291">
    <property type="entry name" value="NAD(P)-bd_dom_sf"/>
</dbReference>
<name>A0A5K7YJG4_9BACT</name>
<keyword evidence="2" id="KW-0560">Oxidoreductase</keyword>
<dbReference type="PRINTS" id="PR00081">
    <property type="entry name" value="GDHRDH"/>
</dbReference>
<dbReference type="InterPro" id="IPR002347">
    <property type="entry name" value="SDR_fam"/>
</dbReference>
<evidence type="ECO:0000256" key="2">
    <source>
        <dbReference type="ARBA" id="ARBA00023002"/>
    </source>
</evidence>
<dbReference type="KEGG" id="dalk:DSCA_22200"/>